<dbReference type="InterPro" id="IPR046118">
    <property type="entry name" value="DUF6115"/>
</dbReference>
<keyword evidence="2" id="KW-0472">Membrane</keyword>
<keyword evidence="4" id="KW-1185">Reference proteome</keyword>
<dbReference type="RefSeq" id="WP_178050722.1">
    <property type="nucleotide sequence ID" value="NZ_JACOPH010000002.1"/>
</dbReference>
<organism evidence="3 4">
    <name type="scientific">Roseburia zhanii</name>
    <dbReference type="NCBI Taxonomy" id="2763064"/>
    <lineage>
        <taxon>Bacteria</taxon>
        <taxon>Bacillati</taxon>
        <taxon>Bacillota</taxon>
        <taxon>Clostridia</taxon>
        <taxon>Lachnospirales</taxon>
        <taxon>Lachnospiraceae</taxon>
        <taxon>Roseburia</taxon>
    </lineage>
</organism>
<sequence>MTGIEILLLVIGVIFFVASFFIAEKLSPGELNKIGELSNDEIQRVMERELQKVSGDIEGKVEEKVEEALVNSERSMEKECNEKIMAISEYSDTVVESMNKTHNEIMFLYSMLNDKHTELTQFSSKLQELVNELEKKDEEIEQHMLQRSVAEEAMTIPQQLEEPADMQDDWADELGGSDLEEPETMNYNSAILALHKEGKTAIEIARELALGLGEVQLVIGLYEGKRKK</sequence>
<evidence type="ECO:0008006" key="5">
    <source>
        <dbReference type="Google" id="ProtNLM"/>
    </source>
</evidence>
<dbReference type="AlphaFoldDB" id="A0A923RUH9"/>
<protein>
    <recommendedName>
        <fullName evidence="5">DUF2802 domain-containing protein</fullName>
    </recommendedName>
</protein>
<feature type="coiled-coil region" evidence="1">
    <location>
        <begin position="119"/>
        <end position="153"/>
    </location>
</feature>
<proteinExistence type="predicted"/>
<comment type="caution">
    <text evidence="3">The sequence shown here is derived from an EMBL/GenBank/DDBJ whole genome shotgun (WGS) entry which is preliminary data.</text>
</comment>
<evidence type="ECO:0000313" key="4">
    <source>
        <dbReference type="Proteomes" id="UP000606720"/>
    </source>
</evidence>
<name>A0A923RUH9_9FIRM</name>
<keyword evidence="2" id="KW-1133">Transmembrane helix</keyword>
<evidence type="ECO:0000313" key="3">
    <source>
        <dbReference type="EMBL" id="MBC5713259.1"/>
    </source>
</evidence>
<gene>
    <name evidence="3" type="ORF">H8S17_03380</name>
</gene>
<dbReference type="Pfam" id="PF19610">
    <property type="entry name" value="DUF6115"/>
    <property type="match status" value="1"/>
</dbReference>
<keyword evidence="1" id="KW-0175">Coiled coil</keyword>
<reference evidence="3" key="1">
    <citation type="submission" date="2020-08" db="EMBL/GenBank/DDBJ databases">
        <title>Genome public.</title>
        <authorList>
            <person name="Liu C."/>
            <person name="Sun Q."/>
        </authorList>
    </citation>
    <scope>NUCLEOTIDE SEQUENCE</scope>
    <source>
        <strain evidence="3">BX1005</strain>
    </source>
</reference>
<dbReference type="EMBL" id="JACOPH010000002">
    <property type="protein sequence ID" value="MBC5713259.1"/>
    <property type="molecule type" value="Genomic_DNA"/>
</dbReference>
<keyword evidence="2" id="KW-0812">Transmembrane</keyword>
<evidence type="ECO:0000256" key="1">
    <source>
        <dbReference type="SAM" id="Coils"/>
    </source>
</evidence>
<feature type="transmembrane region" description="Helical" evidence="2">
    <location>
        <begin position="6"/>
        <end position="23"/>
    </location>
</feature>
<accession>A0A923RUH9</accession>
<dbReference type="Proteomes" id="UP000606720">
    <property type="component" value="Unassembled WGS sequence"/>
</dbReference>
<evidence type="ECO:0000256" key="2">
    <source>
        <dbReference type="SAM" id="Phobius"/>
    </source>
</evidence>